<accession>A0ABP4H9X1</accession>
<feature type="chain" id="PRO_5047121676" description="Secreted protein" evidence="2">
    <location>
        <begin position="25"/>
        <end position="92"/>
    </location>
</feature>
<name>A0ABP4H9X1_9ACTN</name>
<evidence type="ECO:0008006" key="5">
    <source>
        <dbReference type="Google" id="ProtNLM"/>
    </source>
</evidence>
<feature type="region of interest" description="Disordered" evidence="1">
    <location>
        <begin position="68"/>
        <end position="92"/>
    </location>
</feature>
<evidence type="ECO:0000313" key="3">
    <source>
        <dbReference type="EMBL" id="GAA1251901.1"/>
    </source>
</evidence>
<reference evidence="4" key="1">
    <citation type="journal article" date="2019" name="Int. J. Syst. Evol. Microbiol.">
        <title>The Global Catalogue of Microorganisms (GCM) 10K type strain sequencing project: providing services to taxonomists for standard genome sequencing and annotation.</title>
        <authorList>
            <consortium name="The Broad Institute Genomics Platform"/>
            <consortium name="The Broad Institute Genome Sequencing Center for Infectious Disease"/>
            <person name="Wu L."/>
            <person name="Ma J."/>
        </authorList>
    </citation>
    <scope>NUCLEOTIDE SEQUENCE [LARGE SCALE GENOMIC DNA]</scope>
    <source>
        <strain evidence="4">JCM 13004</strain>
    </source>
</reference>
<evidence type="ECO:0000256" key="1">
    <source>
        <dbReference type="SAM" id="MobiDB-lite"/>
    </source>
</evidence>
<gene>
    <name evidence="3" type="ORF">GCM10009665_48240</name>
</gene>
<keyword evidence="2" id="KW-0732">Signal</keyword>
<protein>
    <recommendedName>
        <fullName evidence="5">Secreted protein</fullName>
    </recommendedName>
</protein>
<feature type="compositionally biased region" description="Low complexity" evidence="1">
    <location>
        <begin position="68"/>
        <end position="85"/>
    </location>
</feature>
<feature type="signal peptide" evidence="2">
    <location>
        <begin position="1"/>
        <end position="24"/>
    </location>
</feature>
<evidence type="ECO:0000256" key="2">
    <source>
        <dbReference type="SAM" id="SignalP"/>
    </source>
</evidence>
<dbReference type="Proteomes" id="UP001500037">
    <property type="component" value="Unassembled WGS sequence"/>
</dbReference>
<sequence>MAGEKKFCQFWVTCVVAAATSAGALPVDVAEAAPVAADGEEDADPDGAADGLLAAGVGVPEPLLLLLEQEATSSRTPSTATTVRRPAGRPDG</sequence>
<organism evidence="3 4">
    <name type="scientific">Kitasatospora nipponensis</name>
    <dbReference type="NCBI Taxonomy" id="258049"/>
    <lineage>
        <taxon>Bacteria</taxon>
        <taxon>Bacillati</taxon>
        <taxon>Actinomycetota</taxon>
        <taxon>Actinomycetes</taxon>
        <taxon>Kitasatosporales</taxon>
        <taxon>Streptomycetaceae</taxon>
        <taxon>Kitasatospora</taxon>
    </lineage>
</organism>
<keyword evidence="4" id="KW-1185">Reference proteome</keyword>
<dbReference type="EMBL" id="BAAALF010000097">
    <property type="protein sequence ID" value="GAA1251901.1"/>
    <property type="molecule type" value="Genomic_DNA"/>
</dbReference>
<comment type="caution">
    <text evidence="3">The sequence shown here is derived from an EMBL/GenBank/DDBJ whole genome shotgun (WGS) entry which is preliminary data.</text>
</comment>
<proteinExistence type="predicted"/>
<evidence type="ECO:0000313" key="4">
    <source>
        <dbReference type="Proteomes" id="UP001500037"/>
    </source>
</evidence>